<comment type="caution">
    <text evidence="2">The sequence shown here is derived from an EMBL/GenBank/DDBJ whole genome shotgun (WGS) entry which is preliminary data.</text>
</comment>
<accession>A0A438GHQ1</accession>
<dbReference type="EMBL" id="QGNW01000431">
    <property type="protein sequence ID" value="RVW71740.1"/>
    <property type="molecule type" value="Genomic_DNA"/>
</dbReference>
<dbReference type="InterPro" id="IPR013103">
    <property type="entry name" value="RVT_2"/>
</dbReference>
<dbReference type="SUPFAM" id="SSF56672">
    <property type="entry name" value="DNA/RNA polymerases"/>
    <property type="match status" value="1"/>
</dbReference>
<dbReference type="AlphaFoldDB" id="A0A438GHQ1"/>
<protein>
    <recommendedName>
        <fullName evidence="1">Reverse transcriptase Ty1/copia-type domain-containing protein</fullName>
    </recommendedName>
</protein>
<feature type="domain" description="Reverse transcriptase Ty1/copia-type" evidence="1">
    <location>
        <begin position="5"/>
        <end position="77"/>
    </location>
</feature>
<name>A0A438GHQ1_VITVI</name>
<evidence type="ECO:0000259" key="1">
    <source>
        <dbReference type="Pfam" id="PF07727"/>
    </source>
</evidence>
<evidence type="ECO:0000313" key="2">
    <source>
        <dbReference type="EMBL" id="RVW71740.1"/>
    </source>
</evidence>
<reference evidence="2 3" key="1">
    <citation type="journal article" date="2018" name="PLoS Genet.">
        <title>Population sequencing reveals clonal diversity and ancestral inbreeding in the grapevine cultivar Chardonnay.</title>
        <authorList>
            <person name="Roach M.J."/>
            <person name="Johnson D.L."/>
            <person name="Bohlmann J."/>
            <person name="van Vuuren H.J."/>
            <person name="Jones S.J."/>
            <person name="Pretorius I.S."/>
            <person name="Schmidt S.A."/>
            <person name="Borneman A.R."/>
        </authorList>
    </citation>
    <scope>NUCLEOTIDE SEQUENCE [LARGE SCALE GENOMIC DNA]</scope>
    <source>
        <strain evidence="3">cv. Chardonnay</strain>
        <tissue evidence="2">Leaf</tissue>
    </source>
</reference>
<dbReference type="Pfam" id="PF07727">
    <property type="entry name" value="RVT_2"/>
    <property type="match status" value="1"/>
</dbReference>
<gene>
    <name evidence="2" type="ORF">CK203_057078</name>
</gene>
<proteinExistence type="predicted"/>
<sequence>MLAIKCKQSHGDHTLFIKHSTSRGVIALLVYVDDITVTSNDPREKEALWHCLARECEIKELGKLKYFLGIKVAHSKEDSYLQAIYQIIHYLKGTFDKGLLFKQGMELCIEAYMDLDYVRSVLDRRSTLGCGTFLRGKLVTWCQSSKVKCQSRVPSNGSWKL</sequence>
<dbReference type="Proteomes" id="UP000288805">
    <property type="component" value="Unassembled WGS sequence"/>
</dbReference>
<dbReference type="InterPro" id="IPR043502">
    <property type="entry name" value="DNA/RNA_pol_sf"/>
</dbReference>
<evidence type="ECO:0000313" key="3">
    <source>
        <dbReference type="Proteomes" id="UP000288805"/>
    </source>
</evidence>
<organism evidence="2 3">
    <name type="scientific">Vitis vinifera</name>
    <name type="common">Grape</name>
    <dbReference type="NCBI Taxonomy" id="29760"/>
    <lineage>
        <taxon>Eukaryota</taxon>
        <taxon>Viridiplantae</taxon>
        <taxon>Streptophyta</taxon>
        <taxon>Embryophyta</taxon>
        <taxon>Tracheophyta</taxon>
        <taxon>Spermatophyta</taxon>
        <taxon>Magnoliopsida</taxon>
        <taxon>eudicotyledons</taxon>
        <taxon>Gunneridae</taxon>
        <taxon>Pentapetalae</taxon>
        <taxon>rosids</taxon>
        <taxon>Vitales</taxon>
        <taxon>Vitaceae</taxon>
        <taxon>Viteae</taxon>
        <taxon>Vitis</taxon>
    </lineage>
</organism>